<dbReference type="InterPro" id="IPR023393">
    <property type="entry name" value="START-like_dom_sf"/>
</dbReference>
<comment type="caution">
    <text evidence="1">The sequence shown here is derived from an EMBL/GenBank/DDBJ whole genome shotgun (WGS) entry which is preliminary data.</text>
</comment>
<evidence type="ECO:0000313" key="2">
    <source>
        <dbReference type="Proteomes" id="UP001183388"/>
    </source>
</evidence>
<protein>
    <submittedName>
        <fullName evidence="1">SRPBCC family protein</fullName>
    </submittedName>
</protein>
<dbReference type="Pfam" id="PF10604">
    <property type="entry name" value="Polyketide_cyc2"/>
    <property type="match status" value="1"/>
</dbReference>
<accession>A0ABU2LB51</accession>
<proteinExistence type="predicted"/>
<dbReference type="SUPFAM" id="SSF55961">
    <property type="entry name" value="Bet v1-like"/>
    <property type="match status" value="1"/>
</dbReference>
<gene>
    <name evidence="1" type="ORF">RM780_17845</name>
</gene>
<keyword evidence="2" id="KW-1185">Reference proteome</keyword>
<sequence>MTDGAERRFRFRSDWRIPAPAAAVFAVLENVEDYPAWWPQVREVIRDGPDSGRCRFRSFLPFELRVTATAARRDPAAGLLEVVLAGDLDGRVRWLLRPRPGGTAVRYEQDTALRKPGLRRLARPARPLLIANHALMMRAGRRGLRARLGVRAGSHLDEG</sequence>
<dbReference type="Gene3D" id="3.30.530.20">
    <property type="match status" value="1"/>
</dbReference>
<dbReference type="EMBL" id="JAVREN010000026">
    <property type="protein sequence ID" value="MDT0308811.1"/>
    <property type="molecule type" value="Genomic_DNA"/>
</dbReference>
<name>A0ABU2LB51_9ACTN</name>
<reference evidence="2" key="1">
    <citation type="submission" date="2023-07" db="EMBL/GenBank/DDBJ databases">
        <title>30 novel species of actinomycetes from the DSMZ collection.</title>
        <authorList>
            <person name="Nouioui I."/>
        </authorList>
    </citation>
    <scope>NUCLEOTIDE SEQUENCE [LARGE SCALE GENOMIC DNA]</scope>
    <source>
        <strain evidence="2">DSM 44917</strain>
    </source>
</reference>
<dbReference type="InterPro" id="IPR019587">
    <property type="entry name" value="Polyketide_cyclase/dehydratase"/>
</dbReference>
<dbReference type="RefSeq" id="WP_311631753.1">
    <property type="nucleotide sequence ID" value="NZ_JAVREN010000026.1"/>
</dbReference>
<dbReference type="Proteomes" id="UP001183388">
    <property type="component" value="Unassembled WGS sequence"/>
</dbReference>
<evidence type="ECO:0000313" key="1">
    <source>
        <dbReference type="EMBL" id="MDT0308811.1"/>
    </source>
</evidence>
<organism evidence="1 2">
    <name type="scientific">Streptomyces boetiae</name>
    <dbReference type="NCBI Taxonomy" id="3075541"/>
    <lineage>
        <taxon>Bacteria</taxon>
        <taxon>Bacillati</taxon>
        <taxon>Actinomycetota</taxon>
        <taxon>Actinomycetes</taxon>
        <taxon>Kitasatosporales</taxon>
        <taxon>Streptomycetaceae</taxon>
        <taxon>Streptomyces</taxon>
    </lineage>
</organism>